<dbReference type="EMBL" id="LGTL01000019">
    <property type="protein sequence ID" value="KPA76745.1"/>
    <property type="molecule type" value="Genomic_DNA"/>
</dbReference>
<organism evidence="1 2">
    <name type="scientific">Leptomonas pyrrhocoris</name>
    <name type="common">Firebug parasite</name>
    <dbReference type="NCBI Taxonomy" id="157538"/>
    <lineage>
        <taxon>Eukaryota</taxon>
        <taxon>Discoba</taxon>
        <taxon>Euglenozoa</taxon>
        <taxon>Kinetoplastea</taxon>
        <taxon>Metakinetoplastina</taxon>
        <taxon>Trypanosomatida</taxon>
        <taxon>Trypanosomatidae</taxon>
        <taxon>Leishmaniinae</taxon>
        <taxon>Leptomonas</taxon>
    </lineage>
</organism>
<evidence type="ECO:0000313" key="2">
    <source>
        <dbReference type="Proteomes" id="UP000037923"/>
    </source>
</evidence>
<evidence type="ECO:0000313" key="1">
    <source>
        <dbReference type="EMBL" id="KPA76745.1"/>
    </source>
</evidence>
<comment type="caution">
    <text evidence="1">The sequence shown here is derived from an EMBL/GenBank/DDBJ whole genome shotgun (WGS) entry which is preliminary data.</text>
</comment>
<proteinExistence type="predicted"/>
<gene>
    <name evidence="1" type="ORF">ABB37_07573</name>
</gene>
<dbReference type="OMA" id="EHSQRIG"/>
<reference evidence="1 2" key="1">
    <citation type="submission" date="2015-07" db="EMBL/GenBank/DDBJ databases">
        <title>High-quality genome of monoxenous trypanosomatid Leptomonas pyrrhocoris.</title>
        <authorList>
            <person name="Flegontov P."/>
            <person name="Butenko A."/>
            <person name="Firsov S."/>
            <person name="Vlcek C."/>
            <person name="Logacheva M.D."/>
            <person name="Field M."/>
            <person name="Filatov D."/>
            <person name="Flegontova O."/>
            <person name="Gerasimov E."/>
            <person name="Jackson A.P."/>
            <person name="Kelly S."/>
            <person name="Opperdoes F."/>
            <person name="O'Reilly A."/>
            <person name="Votypka J."/>
            <person name="Yurchenko V."/>
            <person name="Lukes J."/>
        </authorList>
    </citation>
    <scope>NUCLEOTIDE SEQUENCE [LARGE SCALE GENOMIC DNA]</scope>
    <source>
        <strain evidence="1">H10</strain>
    </source>
</reference>
<name>A0A0M9FV71_LEPPY</name>
<keyword evidence="2" id="KW-1185">Reference proteome</keyword>
<dbReference type="RefSeq" id="XP_015655184.1">
    <property type="nucleotide sequence ID" value="XM_015806262.1"/>
</dbReference>
<dbReference type="VEuPathDB" id="TriTrypDB:LpyrH10_19_1240"/>
<protein>
    <submittedName>
        <fullName evidence="1">Uncharacterized protein</fullName>
    </submittedName>
</protein>
<dbReference type="Proteomes" id="UP000037923">
    <property type="component" value="Unassembled WGS sequence"/>
</dbReference>
<dbReference type="AlphaFoldDB" id="A0A0M9FV71"/>
<dbReference type="GeneID" id="26907858"/>
<accession>A0A0M9FV71</accession>
<dbReference type="OrthoDB" id="271434at2759"/>
<sequence>MHNGATGSSLVSSSHLLEATWENALSHFRRALMECGSPLNLEHSQRIGLLFAKRVGDSEELKKWASIFDAENVPTTALLLKALVNHNQWKTAIQLLELNKDASASKELAKVLAQNLTRIGLWQETLSLTSLLSQHKSDDSSQESLEPTAASSLLLTEQKNSDSYQMATNPAFLPDEEQTSYCGFVAAVAQGFPHRRDWEKAHAVLHELQQVTDFKTQLKLFEYDIARLVHDGQQYEVVVERSRTDSRFRTSPSLLRSLLHCALALRDRSLGMQSVELLCSMGPSAISVRMFESACMLFISSDTEYSKSDLVQFESVVCYYANYILKPEIQKLVAVFCADYDLQIPVFVSANTGASLPDGKTPSLQAARTVTQLDRMATILLSQGRWKEALQVADQITSRTAQNESEEVIIKMLRANSGSWEKTLQFFAD</sequence>